<evidence type="ECO:0000313" key="10">
    <source>
        <dbReference type="Proteomes" id="UP001623348"/>
    </source>
</evidence>
<dbReference type="InterPro" id="IPR036179">
    <property type="entry name" value="Ig-like_dom_sf"/>
</dbReference>
<dbReference type="PANTHER" id="PTHR19256">
    <property type="entry name" value="T-CELL RECEPTOR GAMMA CHAIN"/>
    <property type="match status" value="1"/>
</dbReference>
<dbReference type="GO" id="GO:0016020">
    <property type="term" value="C:membrane"/>
    <property type="evidence" value="ECO:0007669"/>
    <property type="project" value="UniProtKB-SubCell"/>
</dbReference>
<dbReference type="PROSITE" id="PS50835">
    <property type="entry name" value="IG_LIKE"/>
    <property type="match status" value="1"/>
</dbReference>
<feature type="domain" description="Ig-like" evidence="8">
    <location>
        <begin position="3"/>
        <end position="98"/>
    </location>
</feature>
<proteinExistence type="predicted"/>
<dbReference type="Pfam" id="PF07686">
    <property type="entry name" value="V-set"/>
    <property type="match status" value="1"/>
</dbReference>
<reference evidence="9 10" key="1">
    <citation type="submission" date="2024-06" db="EMBL/GenBank/DDBJ databases">
        <title>The draft genome of Grus japonensis, version 3.</title>
        <authorList>
            <person name="Nabeshima K."/>
            <person name="Suzuki S."/>
            <person name="Onuma M."/>
        </authorList>
    </citation>
    <scope>NUCLEOTIDE SEQUENCE [LARGE SCALE GENOMIC DNA]</scope>
    <source>
        <strain evidence="9 10">451A</strain>
    </source>
</reference>
<sequence>MSPRLVPAAPAALLRLHQPQPVLTVETGKEAKIVCEASEAMESKANVSWYRRDSGDRPKLLLNCQKGGKQRFFCEFKRQSVTLSINPAQPSDTGLYLCAYYRAWNLHFGNGTTLLVGDSWMGRSWVMVLAPRGAPQGPPGPVCAVGDTAGPVLVSWPGGPGRVLGLGGSMRLLVIPMGTDTGTGGLCQVRFNASGPPIQRSVELFRAAGSCTTLNTSVWLRLGSWCVLLLLNICLAICYLRRTTPMGRAAVRPAEVRCPSQAHALTRSRTR</sequence>
<comment type="caution">
    <text evidence="9">The sequence shown here is derived from an EMBL/GenBank/DDBJ whole genome shotgun (WGS) entry which is preliminary data.</text>
</comment>
<evidence type="ECO:0000256" key="4">
    <source>
        <dbReference type="ARBA" id="ARBA00023136"/>
    </source>
</evidence>
<keyword evidence="10" id="KW-1185">Reference proteome</keyword>
<dbReference type="PANTHER" id="PTHR19256:SF65">
    <property type="entry name" value="T CELL RECEPTOR GAMMA CONSTANT 1-RELATED"/>
    <property type="match status" value="1"/>
</dbReference>
<dbReference type="EMBL" id="BAAFJT010000029">
    <property type="protein sequence ID" value="GAB0201046.1"/>
    <property type="molecule type" value="Genomic_DNA"/>
</dbReference>
<keyword evidence="4 7" id="KW-0472">Membrane</keyword>
<dbReference type="SUPFAM" id="SSF48726">
    <property type="entry name" value="Immunoglobulin"/>
    <property type="match status" value="1"/>
</dbReference>
<protein>
    <recommendedName>
        <fullName evidence="8">Ig-like domain-containing protein</fullName>
    </recommendedName>
</protein>
<evidence type="ECO:0000256" key="6">
    <source>
        <dbReference type="ARBA" id="ARBA00023319"/>
    </source>
</evidence>
<accession>A0ABC9XUH7</accession>
<dbReference type="CDD" id="cd00099">
    <property type="entry name" value="IgV"/>
    <property type="match status" value="1"/>
</dbReference>
<keyword evidence="5" id="KW-0675">Receptor</keyword>
<comment type="subcellular location">
    <subcellularLocation>
        <location evidence="1">Membrane</location>
    </subcellularLocation>
</comment>
<keyword evidence="2 7" id="KW-0812">Transmembrane</keyword>
<dbReference type="SMART" id="SM00409">
    <property type="entry name" value="IG"/>
    <property type="match status" value="1"/>
</dbReference>
<evidence type="ECO:0000313" key="9">
    <source>
        <dbReference type="EMBL" id="GAB0201046.1"/>
    </source>
</evidence>
<evidence type="ECO:0000256" key="1">
    <source>
        <dbReference type="ARBA" id="ARBA00004370"/>
    </source>
</evidence>
<dbReference type="Gene3D" id="2.60.40.10">
    <property type="entry name" value="Immunoglobulins"/>
    <property type="match status" value="1"/>
</dbReference>
<organism evidence="9 10">
    <name type="scientific">Grus japonensis</name>
    <name type="common">Japanese crane</name>
    <name type="synonym">Red-crowned crane</name>
    <dbReference type="NCBI Taxonomy" id="30415"/>
    <lineage>
        <taxon>Eukaryota</taxon>
        <taxon>Metazoa</taxon>
        <taxon>Chordata</taxon>
        <taxon>Craniata</taxon>
        <taxon>Vertebrata</taxon>
        <taxon>Euteleostomi</taxon>
        <taxon>Archelosauria</taxon>
        <taxon>Archosauria</taxon>
        <taxon>Dinosauria</taxon>
        <taxon>Saurischia</taxon>
        <taxon>Theropoda</taxon>
        <taxon>Coelurosauria</taxon>
        <taxon>Aves</taxon>
        <taxon>Neognathae</taxon>
        <taxon>Neoaves</taxon>
        <taxon>Gruiformes</taxon>
        <taxon>Gruidae</taxon>
        <taxon>Grus</taxon>
    </lineage>
</organism>
<evidence type="ECO:0000256" key="5">
    <source>
        <dbReference type="ARBA" id="ARBA00023170"/>
    </source>
</evidence>
<dbReference type="InterPro" id="IPR007110">
    <property type="entry name" value="Ig-like_dom"/>
</dbReference>
<dbReference type="InterPro" id="IPR003599">
    <property type="entry name" value="Ig_sub"/>
</dbReference>
<dbReference type="AlphaFoldDB" id="A0ABC9XUH7"/>
<dbReference type="Proteomes" id="UP001623348">
    <property type="component" value="Unassembled WGS sequence"/>
</dbReference>
<dbReference type="InterPro" id="IPR013783">
    <property type="entry name" value="Ig-like_fold"/>
</dbReference>
<evidence type="ECO:0000256" key="3">
    <source>
        <dbReference type="ARBA" id="ARBA00022989"/>
    </source>
</evidence>
<evidence type="ECO:0000256" key="7">
    <source>
        <dbReference type="SAM" id="Phobius"/>
    </source>
</evidence>
<evidence type="ECO:0000256" key="2">
    <source>
        <dbReference type="ARBA" id="ARBA00022692"/>
    </source>
</evidence>
<evidence type="ECO:0000259" key="8">
    <source>
        <dbReference type="PROSITE" id="PS50835"/>
    </source>
</evidence>
<dbReference type="InterPro" id="IPR051117">
    <property type="entry name" value="TRG_var/const_region"/>
</dbReference>
<gene>
    <name evidence="9" type="ORF">GRJ2_002570100</name>
</gene>
<feature type="transmembrane region" description="Helical" evidence="7">
    <location>
        <begin position="218"/>
        <end position="240"/>
    </location>
</feature>
<keyword evidence="3 7" id="KW-1133">Transmembrane helix</keyword>
<dbReference type="SMART" id="SM00406">
    <property type="entry name" value="IGv"/>
    <property type="match status" value="1"/>
</dbReference>
<keyword evidence="6" id="KW-0393">Immunoglobulin domain</keyword>
<name>A0ABC9XUH7_GRUJA</name>
<dbReference type="InterPro" id="IPR013106">
    <property type="entry name" value="Ig_V-set"/>
</dbReference>